<proteinExistence type="predicted"/>
<evidence type="ECO:0000313" key="1">
    <source>
        <dbReference type="EMBL" id="GIG43545.1"/>
    </source>
</evidence>
<evidence type="ECO:0000313" key="2">
    <source>
        <dbReference type="Proteomes" id="UP000660611"/>
    </source>
</evidence>
<gene>
    <name evidence="1" type="ORF">Dsi01nite_015860</name>
</gene>
<dbReference type="RefSeq" id="WP_203845412.1">
    <property type="nucleotide sequence ID" value="NZ_BAAAVW010000004.1"/>
</dbReference>
<dbReference type="AlphaFoldDB" id="A0A919PEX2"/>
<comment type="caution">
    <text evidence="1">The sequence shown here is derived from an EMBL/GenBank/DDBJ whole genome shotgun (WGS) entry which is preliminary data.</text>
</comment>
<sequence>MEGARQADEVLRTEGPFGAAEVVTAARRFVVIMPQHSRPVIAARPLHPVAEASFPAGLTPAPNASADDTEHAIDGDVTLCGIPAKQVTVVRHLFSVERRSACFTCAERAAT</sequence>
<keyword evidence="2" id="KW-1185">Reference proteome</keyword>
<reference evidence="1" key="1">
    <citation type="submission" date="2021-01" db="EMBL/GenBank/DDBJ databases">
        <title>Whole genome shotgun sequence of Dactylosporangium siamense NBRC 106093.</title>
        <authorList>
            <person name="Komaki H."/>
            <person name="Tamura T."/>
        </authorList>
    </citation>
    <scope>NUCLEOTIDE SEQUENCE</scope>
    <source>
        <strain evidence="1">NBRC 106093</strain>
    </source>
</reference>
<protein>
    <submittedName>
        <fullName evidence="1">Uncharacterized protein</fullName>
    </submittedName>
</protein>
<dbReference type="EMBL" id="BONQ01000025">
    <property type="protein sequence ID" value="GIG43545.1"/>
    <property type="molecule type" value="Genomic_DNA"/>
</dbReference>
<name>A0A919PEX2_9ACTN</name>
<organism evidence="1 2">
    <name type="scientific">Dactylosporangium siamense</name>
    <dbReference type="NCBI Taxonomy" id="685454"/>
    <lineage>
        <taxon>Bacteria</taxon>
        <taxon>Bacillati</taxon>
        <taxon>Actinomycetota</taxon>
        <taxon>Actinomycetes</taxon>
        <taxon>Micromonosporales</taxon>
        <taxon>Micromonosporaceae</taxon>
        <taxon>Dactylosporangium</taxon>
    </lineage>
</organism>
<dbReference type="Proteomes" id="UP000660611">
    <property type="component" value="Unassembled WGS sequence"/>
</dbReference>
<accession>A0A919PEX2</accession>